<dbReference type="AlphaFoldDB" id="A0A8J3CS01"/>
<accession>A0A8J3CS01</accession>
<evidence type="ECO:0008006" key="4">
    <source>
        <dbReference type="Google" id="ProtNLM"/>
    </source>
</evidence>
<organism evidence="2 3">
    <name type="scientific">Algimonas arctica</name>
    <dbReference type="NCBI Taxonomy" id="1479486"/>
    <lineage>
        <taxon>Bacteria</taxon>
        <taxon>Pseudomonadati</taxon>
        <taxon>Pseudomonadota</taxon>
        <taxon>Alphaproteobacteria</taxon>
        <taxon>Maricaulales</taxon>
        <taxon>Robiginitomaculaceae</taxon>
        <taxon>Algimonas</taxon>
    </lineage>
</organism>
<comment type="caution">
    <text evidence="2">The sequence shown here is derived from an EMBL/GenBank/DDBJ whole genome shotgun (WGS) entry which is preliminary data.</text>
</comment>
<reference evidence="2" key="2">
    <citation type="submission" date="2020-09" db="EMBL/GenBank/DDBJ databases">
        <authorList>
            <person name="Sun Q."/>
            <person name="Kim S."/>
        </authorList>
    </citation>
    <scope>NUCLEOTIDE SEQUENCE</scope>
    <source>
        <strain evidence="2">KCTC 32513</strain>
    </source>
</reference>
<evidence type="ECO:0000313" key="3">
    <source>
        <dbReference type="Proteomes" id="UP000634004"/>
    </source>
</evidence>
<evidence type="ECO:0000313" key="2">
    <source>
        <dbReference type="EMBL" id="GHA97171.1"/>
    </source>
</evidence>
<name>A0A8J3CS01_9PROT</name>
<proteinExistence type="predicted"/>
<feature type="chain" id="PRO_5035254923" description="UrcA family protein" evidence="1">
    <location>
        <begin position="38"/>
        <end position="124"/>
    </location>
</feature>
<dbReference type="Proteomes" id="UP000634004">
    <property type="component" value="Unassembled WGS sequence"/>
</dbReference>
<protein>
    <recommendedName>
        <fullName evidence="4">UrcA family protein</fullName>
    </recommendedName>
</protein>
<keyword evidence="1" id="KW-0732">Signal</keyword>
<feature type="signal peptide" evidence="1">
    <location>
        <begin position="1"/>
        <end position="37"/>
    </location>
</feature>
<reference evidence="2" key="1">
    <citation type="journal article" date="2014" name="Int. J. Syst. Evol. Microbiol.">
        <title>Complete genome sequence of Corynebacterium casei LMG S-19264T (=DSM 44701T), isolated from a smear-ripened cheese.</title>
        <authorList>
            <consortium name="US DOE Joint Genome Institute (JGI-PGF)"/>
            <person name="Walter F."/>
            <person name="Albersmeier A."/>
            <person name="Kalinowski J."/>
            <person name="Ruckert C."/>
        </authorList>
    </citation>
    <scope>NUCLEOTIDE SEQUENCE</scope>
    <source>
        <strain evidence="2">KCTC 32513</strain>
    </source>
</reference>
<gene>
    <name evidence="2" type="ORF">GCM10009069_20260</name>
</gene>
<dbReference type="NCBIfam" id="TIGR04433">
    <property type="entry name" value="UrcA_uranyl"/>
    <property type="match status" value="1"/>
</dbReference>
<evidence type="ECO:0000256" key="1">
    <source>
        <dbReference type="SAM" id="SignalP"/>
    </source>
</evidence>
<dbReference type="InterPro" id="IPR030972">
    <property type="entry name" value="UrcA_uranyl"/>
</dbReference>
<dbReference type="RefSeq" id="WP_189498037.1">
    <property type="nucleotide sequence ID" value="NZ_BMZH01000007.1"/>
</dbReference>
<dbReference type="EMBL" id="BMZH01000007">
    <property type="protein sequence ID" value="GHA97171.1"/>
    <property type="molecule type" value="Genomic_DNA"/>
</dbReference>
<keyword evidence="3" id="KW-1185">Reference proteome</keyword>
<sequence>MTISKIRSQSRLLRGPVRAFALAFTLAATALPLSASAATTQKISATAHGERVSVSVQTDLLATEEGTARLYRALEHKAKKSCKTTIPLRLGRSVPVKRCTDDLMDGFVAVLDDAGMTALHTDAN</sequence>